<dbReference type="AlphaFoldDB" id="A0AA38YX47"/>
<evidence type="ECO:0000313" key="2">
    <source>
        <dbReference type="Proteomes" id="UP001168098"/>
    </source>
</evidence>
<sequence length="142" mass="15889">MWPHYTHPSCYPCPFLTHTYEDHTLHDAPVDISENFQQVQRWHMAGNSINGISSSSIDFLNRFNASMNGVIDTRNEKPSASGDLSFFQFETTGNEGLFGDRPLCKWVGRGESADLQVGGSSLNPVEDEDDPSPLLDQWAELL</sequence>
<dbReference type="EMBL" id="JARBHA010000017">
    <property type="protein sequence ID" value="KAJ9678152.1"/>
    <property type="molecule type" value="Genomic_DNA"/>
</dbReference>
<accession>A0AA38YX47</accession>
<name>A0AA38YX47_VITRO</name>
<reference evidence="1 2" key="1">
    <citation type="journal article" date="2023" name="BMC Biotechnol.">
        <title>Vitis rotundifolia cv Carlos genome sequencing.</title>
        <authorList>
            <person name="Huff M."/>
            <person name="Hulse-Kemp A."/>
            <person name="Scheffler B."/>
            <person name="Youngblood R."/>
            <person name="Simpson S."/>
            <person name="Babiker E."/>
            <person name="Staton M."/>
        </authorList>
    </citation>
    <scope>NUCLEOTIDE SEQUENCE [LARGE SCALE GENOMIC DNA]</scope>
    <source>
        <tissue evidence="1">Leaf</tissue>
    </source>
</reference>
<proteinExistence type="predicted"/>
<keyword evidence="2" id="KW-1185">Reference proteome</keyword>
<gene>
    <name evidence="1" type="ORF">PVL29_022903</name>
</gene>
<protein>
    <submittedName>
        <fullName evidence="1">Uncharacterized protein</fullName>
    </submittedName>
</protein>
<dbReference type="Proteomes" id="UP001168098">
    <property type="component" value="Unassembled WGS sequence"/>
</dbReference>
<evidence type="ECO:0000313" key="1">
    <source>
        <dbReference type="EMBL" id="KAJ9678152.1"/>
    </source>
</evidence>
<comment type="caution">
    <text evidence="1">The sequence shown here is derived from an EMBL/GenBank/DDBJ whole genome shotgun (WGS) entry which is preliminary data.</text>
</comment>
<organism evidence="1 2">
    <name type="scientific">Vitis rotundifolia</name>
    <name type="common">Muscadine grape</name>
    <dbReference type="NCBI Taxonomy" id="103349"/>
    <lineage>
        <taxon>Eukaryota</taxon>
        <taxon>Viridiplantae</taxon>
        <taxon>Streptophyta</taxon>
        <taxon>Embryophyta</taxon>
        <taxon>Tracheophyta</taxon>
        <taxon>Spermatophyta</taxon>
        <taxon>Magnoliopsida</taxon>
        <taxon>eudicotyledons</taxon>
        <taxon>Gunneridae</taxon>
        <taxon>Pentapetalae</taxon>
        <taxon>rosids</taxon>
        <taxon>Vitales</taxon>
        <taxon>Vitaceae</taxon>
        <taxon>Viteae</taxon>
        <taxon>Vitis</taxon>
    </lineage>
</organism>